<evidence type="ECO:0000313" key="3">
    <source>
        <dbReference type="EMBL" id="KAK5992251.1"/>
    </source>
</evidence>
<feature type="region of interest" description="Disordered" evidence="1">
    <location>
        <begin position="348"/>
        <end position="387"/>
    </location>
</feature>
<feature type="transmembrane region" description="Helical" evidence="2">
    <location>
        <begin position="191"/>
        <end position="213"/>
    </location>
</feature>
<keyword evidence="2" id="KW-0812">Transmembrane</keyword>
<keyword evidence="2" id="KW-0472">Membrane</keyword>
<reference evidence="3 4" key="1">
    <citation type="submission" date="2024-01" db="EMBL/GenBank/DDBJ databases">
        <title>Complete genome of Cladobotryum mycophilum ATHUM6906.</title>
        <authorList>
            <person name="Christinaki A.C."/>
            <person name="Myridakis A.I."/>
            <person name="Kouvelis V.N."/>
        </authorList>
    </citation>
    <scope>NUCLEOTIDE SEQUENCE [LARGE SCALE GENOMIC DNA]</scope>
    <source>
        <strain evidence="3 4">ATHUM6906</strain>
    </source>
</reference>
<proteinExistence type="predicted"/>
<gene>
    <name evidence="3" type="ORF">PT974_05652</name>
</gene>
<dbReference type="EMBL" id="JAVFKD010000012">
    <property type="protein sequence ID" value="KAK5992251.1"/>
    <property type="molecule type" value="Genomic_DNA"/>
</dbReference>
<dbReference type="Proteomes" id="UP001338125">
    <property type="component" value="Unassembled WGS sequence"/>
</dbReference>
<evidence type="ECO:0000313" key="4">
    <source>
        <dbReference type="Proteomes" id="UP001338125"/>
    </source>
</evidence>
<evidence type="ECO:0000256" key="1">
    <source>
        <dbReference type="SAM" id="MobiDB-lite"/>
    </source>
</evidence>
<organism evidence="3 4">
    <name type="scientific">Cladobotryum mycophilum</name>
    <dbReference type="NCBI Taxonomy" id="491253"/>
    <lineage>
        <taxon>Eukaryota</taxon>
        <taxon>Fungi</taxon>
        <taxon>Dikarya</taxon>
        <taxon>Ascomycota</taxon>
        <taxon>Pezizomycotina</taxon>
        <taxon>Sordariomycetes</taxon>
        <taxon>Hypocreomycetidae</taxon>
        <taxon>Hypocreales</taxon>
        <taxon>Hypocreaceae</taxon>
        <taxon>Cladobotryum</taxon>
    </lineage>
</organism>
<keyword evidence="2" id="KW-1133">Transmembrane helix</keyword>
<name>A0ABR0SKC5_9HYPO</name>
<evidence type="ECO:0000256" key="2">
    <source>
        <dbReference type="SAM" id="Phobius"/>
    </source>
</evidence>
<protein>
    <submittedName>
        <fullName evidence="3">Uncharacterized protein</fullName>
    </submittedName>
</protein>
<accession>A0ABR0SKC5</accession>
<comment type="caution">
    <text evidence="3">The sequence shown here is derived from an EMBL/GenBank/DDBJ whole genome shotgun (WGS) entry which is preliminary data.</text>
</comment>
<sequence>MWYHPRETTAHKGTTPAAAMTTPFSFPCGPDFLDDKFQNDKEVRDTCAPPAWEEYWWSSVGYYSPAICPSGYTAGCLRWDSRQGPPVEATETAVQCVPSGFMCANRDISMAFSYTATTPMIQVRWAESDLSLFATHPLQPGANPTEHHMTMTQYQPPNAARAVMPRAKSYEPSFTPTGGGDGGELSSGAKAGIGIGVVLGVLVVAGIIGFFIWRSRRAARNEDIDAGQIPPPISGGPHPVPPEMGEGFTGRYELPVNSTASPTVVGSDLGITPPPAAFLAKDKSDKAELPGDGRPVGAELEAGNNWSHYSVVQELHAESRPAEMEHTPQSSSMLSVERKQVGSPIQHISETQTPASPGVGIGPDTGVSIMPGEHATASPPPAPYVSEIPAEPSAQEMVALMDQHTQLEERRRRILELERIEREQTALQQKIQAMRGGGDQQ</sequence>
<keyword evidence="4" id="KW-1185">Reference proteome</keyword>